<dbReference type="InterPro" id="IPR038340">
    <property type="entry name" value="MRP-L47_sf"/>
</dbReference>
<dbReference type="GO" id="GO:0003735">
    <property type="term" value="F:structural constituent of ribosome"/>
    <property type="evidence" value="ECO:0007669"/>
    <property type="project" value="InterPro"/>
</dbReference>
<evidence type="ECO:0000313" key="9">
    <source>
        <dbReference type="Proteomes" id="UP000242525"/>
    </source>
</evidence>
<keyword evidence="5" id="KW-0687">Ribonucleoprotein</keyword>
<evidence type="ECO:0000256" key="2">
    <source>
        <dbReference type="ARBA" id="ARBA00009254"/>
    </source>
</evidence>
<comment type="subcellular location">
    <subcellularLocation>
        <location evidence="1">Mitochondrion</location>
    </subcellularLocation>
</comment>
<dbReference type="PANTHER" id="PTHR21183:SF18">
    <property type="entry name" value="LARGE RIBOSOMAL SUBUNIT PROTEIN UL29M"/>
    <property type="match status" value="1"/>
</dbReference>
<evidence type="ECO:0000256" key="6">
    <source>
        <dbReference type="ARBA" id="ARBA00035289"/>
    </source>
</evidence>
<dbReference type="EMBL" id="CCBN010000009">
    <property type="protein sequence ID" value="CDO54934.1"/>
    <property type="molecule type" value="Genomic_DNA"/>
</dbReference>
<dbReference type="GO" id="GO:0032543">
    <property type="term" value="P:mitochondrial translation"/>
    <property type="evidence" value="ECO:0007669"/>
    <property type="project" value="TreeGrafter"/>
</dbReference>
<dbReference type="STRING" id="1173061.A0A0J9XDJ0"/>
<evidence type="ECO:0000256" key="5">
    <source>
        <dbReference type="ARBA" id="ARBA00023274"/>
    </source>
</evidence>
<dbReference type="OrthoDB" id="270763at2759"/>
<dbReference type="GO" id="GO:0005762">
    <property type="term" value="C:mitochondrial large ribosomal subunit"/>
    <property type="evidence" value="ECO:0007669"/>
    <property type="project" value="TreeGrafter"/>
</dbReference>
<organism evidence="8 9">
    <name type="scientific">Geotrichum candidum</name>
    <name type="common">Oospora lactis</name>
    <name type="synonym">Dipodascus geotrichum</name>
    <dbReference type="NCBI Taxonomy" id="1173061"/>
    <lineage>
        <taxon>Eukaryota</taxon>
        <taxon>Fungi</taxon>
        <taxon>Dikarya</taxon>
        <taxon>Ascomycota</taxon>
        <taxon>Saccharomycotina</taxon>
        <taxon>Dipodascomycetes</taxon>
        <taxon>Dipodascales</taxon>
        <taxon>Dipodascaceae</taxon>
        <taxon>Geotrichum</taxon>
    </lineage>
</organism>
<evidence type="ECO:0000256" key="3">
    <source>
        <dbReference type="ARBA" id="ARBA00022980"/>
    </source>
</evidence>
<dbReference type="Gene3D" id="6.10.140.1190">
    <property type="match status" value="1"/>
</dbReference>
<dbReference type="Proteomes" id="UP000242525">
    <property type="component" value="Unassembled WGS sequence"/>
</dbReference>
<name>A0A0J9XDJ0_GEOCN</name>
<dbReference type="AlphaFoldDB" id="A0A0J9XDJ0"/>
<protein>
    <recommendedName>
        <fullName evidence="6">Large ribosomal subunit protein uL29m</fullName>
    </recommendedName>
    <alternativeName>
        <fullName evidence="7">54S ribosomal protein L4, mitochondrial</fullName>
    </alternativeName>
</protein>
<gene>
    <name evidence="8" type="ORF">BN980_GECA09s01506g</name>
</gene>
<keyword evidence="9" id="KW-1185">Reference proteome</keyword>
<dbReference type="PANTHER" id="PTHR21183">
    <property type="entry name" value="RIBOSOMAL PROTEIN L47, MITOCHONDRIAL-RELATED"/>
    <property type="match status" value="1"/>
</dbReference>
<dbReference type="InterPro" id="IPR010729">
    <property type="entry name" value="Ribosomal_uL29_mit"/>
</dbReference>
<evidence type="ECO:0000313" key="8">
    <source>
        <dbReference type="EMBL" id="CDO54934.1"/>
    </source>
</evidence>
<reference evidence="8" key="1">
    <citation type="submission" date="2014-03" db="EMBL/GenBank/DDBJ databases">
        <authorList>
            <person name="Casaregola S."/>
        </authorList>
    </citation>
    <scope>NUCLEOTIDE SEQUENCE [LARGE SCALE GENOMIC DNA]</scope>
    <source>
        <strain evidence="8">CLIB 918</strain>
    </source>
</reference>
<comment type="similarity">
    <text evidence="2">Belongs to the universal ribosomal protein uL29 family.</text>
</comment>
<proteinExistence type="inferred from homology"/>
<dbReference type="Pfam" id="PF06984">
    <property type="entry name" value="MRP-L47"/>
    <property type="match status" value="1"/>
</dbReference>
<accession>A0A0J9XDJ0</accession>
<keyword evidence="3 8" id="KW-0689">Ribosomal protein</keyword>
<evidence type="ECO:0000256" key="1">
    <source>
        <dbReference type="ARBA" id="ARBA00004173"/>
    </source>
</evidence>
<sequence>MKLSAVARPLSKSVFGTSAKSFSTSSIASTRLRPGIAIRPPIPPTVKNIEVSDNHPLWQFFSEKKFLRAADELSKAGRPWTIQELRRKSFEDLHTIWYVCVKERNILEREGRIYQIYHDSDSNPFSRQSAKVRDTMWRIRHVLAERQTAWENSLSDFKENYTDLIADFENGYLNADDSLDAEMEARLERFLNAFYGIKQAEDISPSVVDTNFINGVKVAAKLKLARFEGTLDQPSAEAFGEGPRDVIEAYELYLAPHSPEGIQSTASALLNKRNDSPNYSPIPKYLEIEVLSNHIKEMIGEEKPAEL</sequence>
<evidence type="ECO:0000256" key="7">
    <source>
        <dbReference type="ARBA" id="ARBA00035399"/>
    </source>
</evidence>
<comment type="caution">
    <text evidence="8">The sequence shown here is derived from an EMBL/GenBank/DDBJ whole genome shotgun (WGS) entry which is preliminary data.</text>
</comment>
<keyword evidence="4" id="KW-0496">Mitochondrion</keyword>
<dbReference type="Gene3D" id="6.10.330.20">
    <property type="match status" value="1"/>
</dbReference>
<evidence type="ECO:0000256" key="4">
    <source>
        <dbReference type="ARBA" id="ARBA00023128"/>
    </source>
</evidence>